<reference evidence="4" key="1">
    <citation type="submission" date="2010-10" db="EMBL/GenBank/DDBJ databases">
        <title>The complete genome of Halanaerobium praevalens DSM 2228.</title>
        <authorList>
            <consortium name="US DOE Joint Genome Institute (JGI-PGF)"/>
            <person name="Lucas S."/>
            <person name="Copeland A."/>
            <person name="Lapidus A."/>
            <person name="Glavina del Rio T."/>
            <person name="Dalin E."/>
            <person name="Tice H."/>
            <person name="Bruce D."/>
            <person name="Goodwin L."/>
            <person name="Pitluck S."/>
            <person name="Kyrpides N."/>
            <person name="Mavromatis K."/>
            <person name="Ivanova N."/>
            <person name="Ovchinnikova G."/>
            <person name="Chertkov O."/>
            <person name="Detter J.C."/>
            <person name="Han C."/>
            <person name="Larimer F."/>
            <person name="Land M."/>
            <person name="Hauser L."/>
            <person name="Markowitz V."/>
            <person name="Cheng J.-F."/>
            <person name="Hugenholtz P."/>
            <person name="Woyke T."/>
            <person name="Wu D."/>
            <person name="Tindall B."/>
            <person name="Pomrenke H.G."/>
            <person name="Brambilla E."/>
            <person name="Klenk H.-P."/>
            <person name="Eisen J.A."/>
        </authorList>
    </citation>
    <scope>NUCLEOTIDE SEQUENCE [LARGE SCALE GENOMIC DNA]</scope>
    <source>
        <strain evidence="4">ATCC 33744 / DSM 2228 / GSL</strain>
    </source>
</reference>
<dbReference type="SMART" id="SM00471">
    <property type="entry name" value="HDc"/>
    <property type="match status" value="1"/>
</dbReference>
<gene>
    <name evidence="3" type="ordered locus">Hprae_0173</name>
</gene>
<dbReference type="eggNOG" id="COG2206">
    <property type="taxonomic scope" value="Bacteria"/>
</dbReference>
<evidence type="ECO:0000313" key="4">
    <source>
        <dbReference type="Proteomes" id="UP000006866"/>
    </source>
</evidence>
<dbReference type="PANTHER" id="PTHR43155">
    <property type="entry name" value="CYCLIC DI-GMP PHOSPHODIESTERASE PA4108-RELATED"/>
    <property type="match status" value="1"/>
</dbReference>
<dbReference type="KEGG" id="hpk:Hprae_0173"/>
<sequence length="235" mass="26997">MFKIKQSYIPAQIKTHQVIEILLKTLDARDNNTFEHSWRVAETATIIARGLKLKADQIEKVHIAAHLHDIGKIGVADKVLNKTGRLTKAEFVEIQKHPQIAYQILKKTPIFDSVSPIVLHHHERFDGRGYPTGLKGKEIPLAARIIAVADSFDAMTSNRSYRRAKSYKFALKEITEHSGQQFCPQVVKVFKHKFELILSRIEFINTKFEKKFVPELVGQEVEHQELPHSLKVYNK</sequence>
<dbReference type="InterPro" id="IPR037522">
    <property type="entry name" value="HD_GYP_dom"/>
</dbReference>
<organism evidence="3 4">
    <name type="scientific">Halanaerobium praevalens (strain ATCC 33744 / DSM 2228 / GSL)</name>
    <dbReference type="NCBI Taxonomy" id="572479"/>
    <lineage>
        <taxon>Bacteria</taxon>
        <taxon>Bacillati</taxon>
        <taxon>Bacillota</taxon>
        <taxon>Clostridia</taxon>
        <taxon>Halanaerobiales</taxon>
        <taxon>Halanaerobiaceae</taxon>
        <taxon>Halanaerobium</taxon>
    </lineage>
</organism>
<dbReference type="AlphaFoldDB" id="E3DMD7"/>
<proteinExistence type="predicted"/>
<dbReference type="Proteomes" id="UP000006866">
    <property type="component" value="Chromosome"/>
</dbReference>
<dbReference type="STRING" id="572479.Hprae_0173"/>
<dbReference type="RefSeq" id="WP_014552365.1">
    <property type="nucleotide sequence ID" value="NC_017455.1"/>
</dbReference>
<dbReference type="PATRIC" id="fig|572479.3.peg.174"/>
<keyword evidence="4" id="KW-1185">Reference proteome</keyword>
<dbReference type="HOGENOM" id="CLU_000445_92_3_9"/>
<dbReference type="OrthoDB" id="9804747at2"/>
<evidence type="ECO:0000313" key="3">
    <source>
        <dbReference type="EMBL" id="ADO76330.1"/>
    </source>
</evidence>
<dbReference type="PANTHER" id="PTHR43155:SF2">
    <property type="entry name" value="CYCLIC DI-GMP PHOSPHODIESTERASE PA4108"/>
    <property type="match status" value="1"/>
</dbReference>
<dbReference type="Pfam" id="PF13487">
    <property type="entry name" value="HD_5"/>
    <property type="match status" value="1"/>
</dbReference>
<reference evidence="3 4" key="2">
    <citation type="journal article" date="2011" name="Stand. Genomic Sci.">
        <title>Complete genome sequence of the extremely halophilic Halanaerobium praevalens type strain (GSL).</title>
        <authorList>
            <person name="Ivanova N."/>
            <person name="Sikorski J."/>
            <person name="Chertkov O."/>
            <person name="Nolan M."/>
            <person name="Lucas S."/>
            <person name="Hammon N."/>
            <person name="Deshpande S."/>
            <person name="Cheng J.F."/>
            <person name="Tapia R."/>
            <person name="Han C."/>
            <person name="Goodwin L."/>
            <person name="Pitluck S."/>
            <person name="Huntemann M."/>
            <person name="Liolios K."/>
            <person name="Pagani I."/>
            <person name="Mavromatis K."/>
            <person name="Ovchinikova G."/>
            <person name="Pati A."/>
            <person name="Chen A."/>
            <person name="Palaniappan K."/>
            <person name="Land M."/>
            <person name="Hauser L."/>
            <person name="Brambilla E.M."/>
            <person name="Kannan K.P."/>
            <person name="Rohde M."/>
            <person name="Tindall B.J."/>
            <person name="Goker M."/>
            <person name="Detter J.C."/>
            <person name="Woyke T."/>
            <person name="Bristow J."/>
            <person name="Eisen J.A."/>
            <person name="Markowitz V."/>
            <person name="Hugenholtz P."/>
            <person name="Kyrpides N.C."/>
            <person name="Klenk H.P."/>
            <person name="Lapidus A."/>
        </authorList>
    </citation>
    <scope>NUCLEOTIDE SEQUENCE [LARGE SCALE GENOMIC DNA]</scope>
    <source>
        <strain evidence="4">ATCC 33744 / DSM 2228 / GSL</strain>
    </source>
</reference>
<dbReference type="Gene3D" id="1.10.3210.10">
    <property type="entry name" value="Hypothetical protein af1432"/>
    <property type="match status" value="1"/>
</dbReference>
<dbReference type="PROSITE" id="PS51832">
    <property type="entry name" value="HD_GYP"/>
    <property type="match status" value="1"/>
</dbReference>
<accession>E3DMD7</accession>
<dbReference type="CDD" id="cd00077">
    <property type="entry name" value="HDc"/>
    <property type="match status" value="1"/>
</dbReference>
<dbReference type="PROSITE" id="PS51831">
    <property type="entry name" value="HD"/>
    <property type="match status" value="1"/>
</dbReference>
<evidence type="ECO:0000259" key="1">
    <source>
        <dbReference type="PROSITE" id="PS51831"/>
    </source>
</evidence>
<feature type="domain" description="HD-GYP" evidence="2">
    <location>
        <begin position="11"/>
        <end position="206"/>
    </location>
</feature>
<name>E3DMD7_HALPG</name>
<dbReference type="SUPFAM" id="SSF109604">
    <property type="entry name" value="HD-domain/PDEase-like"/>
    <property type="match status" value="1"/>
</dbReference>
<feature type="domain" description="HD" evidence="1">
    <location>
        <begin position="33"/>
        <end position="155"/>
    </location>
</feature>
<dbReference type="NCBIfam" id="TIGR00277">
    <property type="entry name" value="HDIG"/>
    <property type="match status" value="1"/>
</dbReference>
<dbReference type="InterPro" id="IPR003607">
    <property type="entry name" value="HD/PDEase_dom"/>
</dbReference>
<protein>
    <submittedName>
        <fullName evidence="3">Metal dependent phosphohydrolase</fullName>
    </submittedName>
</protein>
<dbReference type="EMBL" id="CP002175">
    <property type="protein sequence ID" value="ADO76330.1"/>
    <property type="molecule type" value="Genomic_DNA"/>
</dbReference>
<dbReference type="InterPro" id="IPR006675">
    <property type="entry name" value="HDIG_dom"/>
</dbReference>
<dbReference type="InterPro" id="IPR006674">
    <property type="entry name" value="HD_domain"/>
</dbReference>
<evidence type="ECO:0000259" key="2">
    <source>
        <dbReference type="PROSITE" id="PS51832"/>
    </source>
</evidence>